<dbReference type="Proteomes" id="UP001384579">
    <property type="component" value="Unassembled WGS sequence"/>
</dbReference>
<sequence length="346" mass="37374">MASIQLRNQLTATDKVVPTPDLLDGSATTRAKDYILEVELVNQPISIDLFKDAGTGYDPYVQVFQIPKGSKGTNVADTGILIAQDNNNGGVSGGNSKITPDTIVPIQPPPTGLGGTTRIPITPTFPTGLTSLKSAPGVDYVVRVTSFDTLPSTPQPFTLQVATPSGNVALKDTVTGETLNAQGNIIGGGSGDPLTGNLPVRRFFDKVAGGHFYTTDPTEKSDRLNNPTRYQSEGDEFIAPAAGDAKVQRFFNTASGTFFYTNKPTEIQFIRDNLPQFRADGEAFNSYNKAVSGAIPIYRFTNLARERENSQNITHFFTANPDERRLVQGRSDFRDEGVAFYALPRA</sequence>
<dbReference type="EMBL" id="JBBLXS010000487">
    <property type="protein sequence ID" value="MEK0187999.1"/>
    <property type="molecule type" value="Genomic_DNA"/>
</dbReference>
<accession>A0ABU8YU88</accession>
<protein>
    <recommendedName>
        <fullName evidence="1">DUF5648 domain-containing protein</fullName>
    </recommendedName>
</protein>
<dbReference type="RefSeq" id="WP_340518786.1">
    <property type="nucleotide sequence ID" value="NZ_JBBLXS010000487.1"/>
</dbReference>
<comment type="caution">
    <text evidence="2">The sequence shown here is derived from an EMBL/GenBank/DDBJ whole genome shotgun (WGS) entry which is preliminary data.</text>
</comment>
<evidence type="ECO:0000313" key="2">
    <source>
        <dbReference type="EMBL" id="MEK0187999.1"/>
    </source>
</evidence>
<name>A0ABU8YU88_9CYAN</name>
<evidence type="ECO:0000259" key="1">
    <source>
        <dbReference type="Pfam" id="PF18885"/>
    </source>
</evidence>
<keyword evidence="3" id="KW-1185">Reference proteome</keyword>
<dbReference type="InterPro" id="IPR043708">
    <property type="entry name" value="DUF5648"/>
</dbReference>
<reference evidence="2 3" key="1">
    <citation type="journal article" date="2020" name="Harmful Algae">
        <title>Molecular and morphological characterization of a novel dihydroanatoxin-a producing Microcoleus species (cyanobacteria) from the Russian River, California, USA.</title>
        <authorList>
            <person name="Conklin K.Y."/>
            <person name="Stancheva R."/>
            <person name="Otten T.G."/>
            <person name="Fadness R."/>
            <person name="Boyer G.L."/>
            <person name="Read B."/>
            <person name="Zhang X."/>
            <person name="Sheath R.G."/>
        </authorList>
    </citation>
    <scope>NUCLEOTIDE SEQUENCE [LARGE SCALE GENOMIC DNA]</scope>
    <source>
        <strain evidence="2 3">PTRS2</strain>
    </source>
</reference>
<feature type="domain" description="DUF5648" evidence="1">
    <location>
        <begin position="199"/>
        <end position="343"/>
    </location>
</feature>
<dbReference type="Pfam" id="PF18885">
    <property type="entry name" value="DUF5648"/>
    <property type="match status" value="1"/>
</dbReference>
<organism evidence="2 3">
    <name type="scientific">Microcoleus anatoxicus PTRS2</name>
    <dbReference type="NCBI Taxonomy" id="2705321"/>
    <lineage>
        <taxon>Bacteria</taxon>
        <taxon>Bacillati</taxon>
        <taxon>Cyanobacteriota</taxon>
        <taxon>Cyanophyceae</taxon>
        <taxon>Oscillatoriophycideae</taxon>
        <taxon>Oscillatoriales</taxon>
        <taxon>Microcoleaceae</taxon>
        <taxon>Microcoleus</taxon>
        <taxon>Microcoleus anatoxicus</taxon>
    </lineage>
</organism>
<gene>
    <name evidence="2" type="ORF">WMG39_24625</name>
</gene>
<evidence type="ECO:0000313" key="3">
    <source>
        <dbReference type="Proteomes" id="UP001384579"/>
    </source>
</evidence>
<proteinExistence type="predicted"/>